<dbReference type="PANTHER" id="PTHR32494">
    <property type="entry name" value="ALLANTOATE DEIMINASE-RELATED"/>
    <property type="match status" value="1"/>
</dbReference>
<dbReference type="InterPro" id="IPR010158">
    <property type="entry name" value="Amidase_Cbmase"/>
</dbReference>
<dbReference type="InterPro" id="IPR002933">
    <property type="entry name" value="Peptidase_M20"/>
</dbReference>
<dbReference type="InterPro" id="IPR036264">
    <property type="entry name" value="Bact_exopeptidase_dim_dom"/>
</dbReference>
<evidence type="ECO:0000256" key="1">
    <source>
        <dbReference type="ARBA" id="ARBA00001936"/>
    </source>
</evidence>
<dbReference type="GO" id="GO:0006144">
    <property type="term" value="P:purine nucleobase metabolic process"/>
    <property type="evidence" value="ECO:0007669"/>
    <property type="project" value="UniProtKB-KW"/>
</dbReference>
<name>A0AAW1T3M3_9CHLO</name>
<protein>
    <recommendedName>
        <fullName evidence="7">Peptidase M20 dimerisation domain-containing protein</fullName>
    </recommendedName>
</protein>
<comment type="cofactor">
    <cofactor evidence="1">
        <name>Mn(2+)</name>
        <dbReference type="ChEBI" id="CHEBI:29035"/>
    </cofactor>
</comment>
<proteinExistence type="predicted"/>
<dbReference type="Proteomes" id="UP001485043">
    <property type="component" value="Unassembled WGS sequence"/>
</dbReference>
<evidence type="ECO:0000259" key="7">
    <source>
        <dbReference type="Pfam" id="PF07687"/>
    </source>
</evidence>
<feature type="domain" description="Peptidase M20 dimerisation" evidence="7">
    <location>
        <begin position="61"/>
        <end position="162"/>
    </location>
</feature>
<evidence type="ECO:0000313" key="8">
    <source>
        <dbReference type="EMBL" id="KAK9863319.1"/>
    </source>
</evidence>
<keyword evidence="4" id="KW-0479">Metal-binding</keyword>
<dbReference type="Pfam" id="PF01546">
    <property type="entry name" value="Peptidase_M20"/>
    <property type="match status" value="1"/>
</dbReference>
<dbReference type="SUPFAM" id="SSF53187">
    <property type="entry name" value="Zn-dependent exopeptidases"/>
    <property type="match status" value="1"/>
</dbReference>
<dbReference type="Pfam" id="PF07687">
    <property type="entry name" value="M20_dimer"/>
    <property type="match status" value="1"/>
</dbReference>
<dbReference type="Gene3D" id="3.40.630.10">
    <property type="entry name" value="Zn peptidases"/>
    <property type="match status" value="2"/>
</dbReference>
<keyword evidence="5" id="KW-0378">Hydrolase</keyword>
<keyword evidence="3" id="KW-0659">Purine metabolism</keyword>
<dbReference type="GO" id="GO:0046872">
    <property type="term" value="F:metal ion binding"/>
    <property type="evidence" value="ECO:0007669"/>
    <property type="project" value="UniProtKB-KW"/>
</dbReference>
<comment type="subunit">
    <text evidence="2">Homodimer.</text>
</comment>
<evidence type="ECO:0000256" key="5">
    <source>
        <dbReference type="ARBA" id="ARBA00022801"/>
    </source>
</evidence>
<dbReference type="InterPro" id="IPR011650">
    <property type="entry name" value="Peptidase_M20_dimer"/>
</dbReference>
<reference evidence="8 9" key="1">
    <citation type="journal article" date="2024" name="Nat. Commun.">
        <title>Phylogenomics reveals the evolutionary origins of lichenization in chlorophyte algae.</title>
        <authorList>
            <person name="Puginier C."/>
            <person name="Libourel C."/>
            <person name="Otte J."/>
            <person name="Skaloud P."/>
            <person name="Haon M."/>
            <person name="Grisel S."/>
            <person name="Petersen M."/>
            <person name="Berrin J.G."/>
            <person name="Delaux P.M."/>
            <person name="Dal Grande F."/>
            <person name="Keller J."/>
        </authorList>
    </citation>
    <scope>NUCLEOTIDE SEQUENCE [LARGE SCALE GENOMIC DNA]</scope>
    <source>
        <strain evidence="8 9">SAG 2523</strain>
    </source>
</reference>
<evidence type="ECO:0000256" key="4">
    <source>
        <dbReference type="ARBA" id="ARBA00022723"/>
    </source>
</evidence>
<evidence type="ECO:0000256" key="6">
    <source>
        <dbReference type="ARBA" id="ARBA00023211"/>
    </source>
</evidence>
<keyword evidence="9" id="KW-1185">Reference proteome</keyword>
<keyword evidence="6" id="KW-0464">Manganese</keyword>
<sequence length="269" mass="28323">MMDQRRCPSSLAPSMEILDGTLIKGKRKVDAFVELHIEQGPRLEAEGAAIGVVQAIAAPAAMRVSFHGDGGHAGAQLMPLRNDASLAAAELALQVEAAVLATGLAGAPDTVGTVGRWDLSPNTVNSVPREAALEIDIRDIDGSRRDKVVTTITEAAAAIAKRRKVRHDVAMVNQDAPATCGPEVTSAIAASVEELGLSSIKLVSRAYHDALFMAQIGPAGMIFIPCRNGWSHRPDEFSSPEAIENGVKVLALTLARLASAQPVTDKKEL</sequence>
<evidence type="ECO:0000256" key="3">
    <source>
        <dbReference type="ARBA" id="ARBA00022631"/>
    </source>
</evidence>
<evidence type="ECO:0000313" key="9">
    <source>
        <dbReference type="Proteomes" id="UP001485043"/>
    </source>
</evidence>
<gene>
    <name evidence="8" type="ORF">WJX84_005606</name>
</gene>
<dbReference type="EMBL" id="JALJOV010000488">
    <property type="protein sequence ID" value="KAK9863319.1"/>
    <property type="molecule type" value="Genomic_DNA"/>
</dbReference>
<dbReference type="NCBIfam" id="TIGR01879">
    <property type="entry name" value="hydantase"/>
    <property type="match status" value="1"/>
</dbReference>
<dbReference type="AlphaFoldDB" id="A0AAW1T3M3"/>
<evidence type="ECO:0000256" key="2">
    <source>
        <dbReference type="ARBA" id="ARBA00011738"/>
    </source>
</evidence>
<organism evidence="8 9">
    <name type="scientific">Apatococcus fuscideae</name>
    <dbReference type="NCBI Taxonomy" id="2026836"/>
    <lineage>
        <taxon>Eukaryota</taxon>
        <taxon>Viridiplantae</taxon>
        <taxon>Chlorophyta</taxon>
        <taxon>core chlorophytes</taxon>
        <taxon>Trebouxiophyceae</taxon>
        <taxon>Chlorellales</taxon>
        <taxon>Chlorellaceae</taxon>
        <taxon>Apatococcus</taxon>
    </lineage>
</organism>
<dbReference type="GO" id="GO:0016813">
    <property type="term" value="F:hydrolase activity, acting on carbon-nitrogen (but not peptide) bonds, in linear amidines"/>
    <property type="evidence" value="ECO:0007669"/>
    <property type="project" value="InterPro"/>
</dbReference>
<comment type="caution">
    <text evidence="8">The sequence shown here is derived from an EMBL/GenBank/DDBJ whole genome shotgun (WGS) entry which is preliminary data.</text>
</comment>
<dbReference type="SUPFAM" id="SSF55031">
    <property type="entry name" value="Bacterial exopeptidase dimerisation domain"/>
    <property type="match status" value="1"/>
</dbReference>
<dbReference type="PANTHER" id="PTHR32494:SF19">
    <property type="entry name" value="ALLANTOATE DEIMINASE-RELATED"/>
    <property type="match status" value="1"/>
</dbReference>
<accession>A0AAW1T3M3</accession>